<accession>A0A4R4HZB4</accession>
<evidence type="ECO:0000313" key="2">
    <source>
        <dbReference type="EMBL" id="KAA5404155.1"/>
    </source>
</evidence>
<dbReference type="AlphaFoldDB" id="A0A4R4HZB4"/>
<protein>
    <submittedName>
        <fullName evidence="2">Uncharacterized protein</fullName>
    </submittedName>
</protein>
<name>A0A4R4HZB4_9BACT</name>
<dbReference type="RefSeq" id="WP_130054178.1">
    <property type="nucleotide sequence ID" value="NZ_BQOA01000001.1"/>
</dbReference>
<evidence type="ECO:0000313" key="4">
    <source>
        <dbReference type="Proteomes" id="UP000481616"/>
    </source>
</evidence>
<organism evidence="2 3">
    <name type="scientific">Phocaeicola dorei</name>
    <dbReference type="NCBI Taxonomy" id="357276"/>
    <lineage>
        <taxon>Bacteria</taxon>
        <taxon>Pseudomonadati</taxon>
        <taxon>Bacteroidota</taxon>
        <taxon>Bacteroidia</taxon>
        <taxon>Bacteroidales</taxon>
        <taxon>Bacteroidaceae</taxon>
        <taxon>Phocaeicola</taxon>
    </lineage>
</organism>
<dbReference type="Proteomes" id="UP000481616">
    <property type="component" value="Unassembled WGS sequence"/>
</dbReference>
<evidence type="ECO:0000313" key="3">
    <source>
        <dbReference type="Proteomes" id="UP000441162"/>
    </source>
</evidence>
<evidence type="ECO:0000313" key="1">
    <source>
        <dbReference type="EMBL" id="KAA5396794.1"/>
    </source>
</evidence>
<sequence>MEMEIKIAVPETGNIFDAEFSLSIVGMKVKNREALKMLPDKIKQSLIDCVELERNTCLEDKIKQVL</sequence>
<dbReference type="EMBL" id="VVZA01000011">
    <property type="protein sequence ID" value="KAA5404155.1"/>
    <property type="molecule type" value="Genomic_DNA"/>
</dbReference>
<dbReference type="EMBL" id="VVYY01000012">
    <property type="protein sequence ID" value="KAA5396794.1"/>
    <property type="molecule type" value="Genomic_DNA"/>
</dbReference>
<proteinExistence type="predicted"/>
<reference evidence="3 4" key="1">
    <citation type="journal article" date="2019" name="Nat. Med.">
        <title>A library of human gut bacterial isolates paired with longitudinal multiomics data enables mechanistic microbiome research.</title>
        <authorList>
            <person name="Poyet M."/>
            <person name="Groussin M."/>
            <person name="Gibbons S.M."/>
            <person name="Avila-Pacheco J."/>
            <person name="Jiang X."/>
            <person name="Kearney S.M."/>
            <person name="Perrotta A.R."/>
            <person name="Berdy B."/>
            <person name="Zhao S."/>
            <person name="Lieberman T.D."/>
            <person name="Swanson P.K."/>
            <person name="Smith M."/>
            <person name="Roesemann S."/>
            <person name="Alexander J.E."/>
            <person name="Rich S.A."/>
            <person name="Livny J."/>
            <person name="Vlamakis H."/>
            <person name="Clish C."/>
            <person name="Bullock K."/>
            <person name="Deik A."/>
            <person name="Scott J."/>
            <person name="Pierce K.A."/>
            <person name="Xavier R.J."/>
            <person name="Alm E.J."/>
        </authorList>
    </citation>
    <scope>NUCLEOTIDE SEQUENCE [LARGE SCALE GENOMIC DNA]</scope>
    <source>
        <strain evidence="1 4">BIOML-A1</strain>
        <strain evidence="2 3">BIOML-A4</strain>
    </source>
</reference>
<dbReference type="Proteomes" id="UP000441162">
    <property type="component" value="Unassembled WGS sequence"/>
</dbReference>
<gene>
    <name evidence="2" type="ORF">F2Y51_13985</name>
    <name evidence="1" type="ORF">F2Y58_14920</name>
</gene>
<comment type="caution">
    <text evidence="2">The sequence shown here is derived from an EMBL/GenBank/DDBJ whole genome shotgun (WGS) entry which is preliminary data.</text>
</comment>